<protein>
    <submittedName>
        <fullName evidence="3">Uncharacterized protein</fullName>
    </submittedName>
</protein>
<evidence type="ECO:0000313" key="4">
    <source>
        <dbReference type="Proteomes" id="UP001530293"/>
    </source>
</evidence>
<name>A0ABD3MC35_9STRA</name>
<feature type="chain" id="PRO_5044876098" evidence="2">
    <location>
        <begin position="25"/>
        <end position="177"/>
    </location>
</feature>
<keyword evidence="2" id="KW-0732">Signal</keyword>
<accession>A0ABD3MC35</accession>
<evidence type="ECO:0000313" key="3">
    <source>
        <dbReference type="EMBL" id="KAL3758070.1"/>
    </source>
</evidence>
<proteinExistence type="predicted"/>
<evidence type="ECO:0000256" key="1">
    <source>
        <dbReference type="SAM" id="Phobius"/>
    </source>
</evidence>
<keyword evidence="1" id="KW-0812">Transmembrane</keyword>
<keyword evidence="1" id="KW-1133">Transmembrane helix</keyword>
<evidence type="ECO:0000256" key="2">
    <source>
        <dbReference type="SAM" id="SignalP"/>
    </source>
</evidence>
<dbReference type="Proteomes" id="UP001530293">
    <property type="component" value="Unassembled WGS sequence"/>
</dbReference>
<gene>
    <name evidence="3" type="ORF">ACHAWU_009274</name>
</gene>
<dbReference type="EMBL" id="JALLBG020000241">
    <property type="protein sequence ID" value="KAL3758070.1"/>
    <property type="molecule type" value="Genomic_DNA"/>
</dbReference>
<keyword evidence="1" id="KW-0472">Membrane</keyword>
<keyword evidence="4" id="KW-1185">Reference proteome</keyword>
<reference evidence="3 4" key="1">
    <citation type="submission" date="2024-10" db="EMBL/GenBank/DDBJ databases">
        <title>Updated reference genomes for cyclostephanoid diatoms.</title>
        <authorList>
            <person name="Roberts W.R."/>
            <person name="Alverson A.J."/>
        </authorList>
    </citation>
    <scope>NUCLEOTIDE SEQUENCE [LARGE SCALE GENOMIC DNA]</scope>
    <source>
        <strain evidence="3 4">AJA232-27</strain>
    </source>
</reference>
<comment type="caution">
    <text evidence="3">The sequence shown here is derived from an EMBL/GenBank/DDBJ whole genome shotgun (WGS) entry which is preliminary data.</text>
</comment>
<sequence length="177" mass="20151">MMKQLYLALVVIFFAAVLPQSTVASDSASSTTGSSKGFNLSKRERKTIKIDDLHIQVSDHDTNLRQWNEDEYESIMNGISGGQGNLRHRNMRNMQQQQNGNNQSEQYYLPEQSRMSNWQIIALVVSVTGTVFFAYYAYTLRHELSTLNQYLPLGYKLFPDHDASEECDRPVGGVEMS</sequence>
<dbReference type="AlphaFoldDB" id="A0ABD3MC35"/>
<organism evidence="3 4">
    <name type="scientific">Discostella pseudostelligera</name>
    <dbReference type="NCBI Taxonomy" id="259834"/>
    <lineage>
        <taxon>Eukaryota</taxon>
        <taxon>Sar</taxon>
        <taxon>Stramenopiles</taxon>
        <taxon>Ochrophyta</taxon>
        <taxon>Bacillariophyta</taxon>
        <taxon>Coscinodiscophyceae</taxon>
        <taxon>Thalassiosirophycidae</taxon>
        <taxon>Stephanodiscales</taxon>
        <taxon>Stephanodiscaceae</taxon>
        <taxon>Discostella</taxon>
    </lineage>
</organism>
<feature type="signal peptide" evidence="2">
    <location>
        <begin position="1"/>
        <end position="24"/>
    </location>
</feature>
<feature type="transmembrane region" description="Helical" evidence="1">
    <location>
        <begin position="118"/>
        <end position="138"/>
    </location>
</feature>